<reference evidence="2 3" key="1">
    <citation type="journal article" date="2015" name="BMC Genomics">
        <title>Genome mining reveals unlocked bioactive potential of marine Gram-negative bacteria.</title>
        <authorList>
            <person name="Machado H."/>
            <person name="Sonnenschein E.C."/>
            <person name="Melchiorsen J."/>
            <person name="Gram L."/>
        </authorList>
    </citation>
    <scope>NUCLEOTIDE SEQUENCE [LARGE SCALE GENOMIC DNA]</scope>
    <source>
        <strain evidence="2 3">S4054</strain>
    </source>
</reference>
<evidence type="ECO:0000313" key="2">
    <source>
        <dbReference type="EMBL" id="KKE83487.1"/>
    </source>
</evidence>
<feature type="chain" id="PRO_5002499137" evidence="1">
    <location>
        <begin position="23"/>
        <end position="104"/>
    </location>
</feature>
<protein>
    <submittedName>
        <fullName evidence="2">Uncharacterized protein</fullName>
    </submittedName>
</protein>
<evidence type="ECO:0000313" key="3">
    <source>
        <dbReference type="Proteomes" id="UP000033434"/>
    </source>
</evidence>
<organism evidence="2 3">
    <name type="scientific">Pseudoalteromonas luteoviolacea S4054</name>
    <dbReference type="NCBI Taxonomy" id="1129367"/>
    <lineage>
        <taxon>Bacteria</taxon>
        <taxon>Pseudomonadati</taxon>
        <taxon>Pseudomonadota</taxon>
        <taxon>Gammaproteobacteria</taxon>
        <taxon>Alteromonadales</taxon>
        <taxon>Pseudoalteromonadaceae</taxon>
        <taxon>Pseudoalteromonas</taxon>
    </lineage>
</organism>
<keyword evidence="1" id="KW-0732">Signal</keyword>
<gene>
    <name evidence="2" type="ORF">N479_14035</name>
</gene>
<dbReference type="PATRIC" id="fig|1129367.4.peg.2630"/>
<sequence length="104" mass="11586">MIKKIIPTLMLALSLPAFQAMAGDQNDYNAKVTHAYINSSGALIMRIDSHNQWITLGQVGDKRAEMMYSTALAAKIANANVWVRYWDHSGDKYSDIKIISVQGQ</sequence>
<comment type="caution">
    <text evidence="2">The sequence shown here is derived from an EMBL/GenBank/DDBJ whole genome shotgun (WGS) entry which is preliminary data.</text>
</comment>
<feature type="signal peptide" evidence="1">
    <location>
        <begin position="1"/>
        <end position="22"/>
    </location>
</feature>
<proteinExistence type="predicted"/>
<dbReference type="AlphaFoldDB" id="A0A0F6ABA4"/>
<name>A0A0F6ABA4_9GAMM</name>
<dbReference type="EMBL" id="AUXW01000146">
    <property type="protein sequence ID" value="KKE83487.1"/>
    <property type="molecule type" value="Genomic_DNA"/>
</dbReference>
<dbReference type="RefSeq" id="WP_046356245.1">
    <property type="nucleotide sequence ID" value="NZ_AUXW01000146.1"/>
</dbReference>
<accession>A0A0F6ABA4</accession>
<dbReference type="Proteomes" id="UP000033434">
    <property type="component" value="Unassembled WGS sequence"/>
</dbReference>
<evidence type="ECO:0000256" key="1">
    <source>
        <dbReference type="SAM" id="SignalP"/>
    </source>
</evidence>